<keyword evidence="2" id="KW-0597">Phosphoprotein</keyword>
<feature type="region of interest" description="Disordered" evidence="9">
    <location>
        <begin position="122"/>
        <end position="146"/>
    </location>
</feature>
<dbReference type="GO" id="GO:0006914">
    <property type="term" value="P:autophagy"/>
    <property type="evidence" value="ECO:0007669"/>
    <property type="project" value="UniProtKB-KW"/>
</dbReference>
<dbReference type="PANTHER" id="PTHR12326:SF12">
    <property type="entry name" value="PLECKSTRIN HOMOLOGY AND RUN DOMAIN CONTAINING M1"/>
    <property type="match status" value="1"/>
</dbReference>
<evidence type="ECO:0000313" key="12">
    <source>
        <dbReference type="Proteomes" id="UP001249851"/>
    </source>
</evidence>
<keyword evidence="5" id="KW-0967">Endosome</keyword>
<reference evidence="11" key="2">
    <citation type="journal article" date="2023" name="Science">
        <title>Genomic signatures of disease resistance in endangered staghorn corals.</title>
        <authorList>
            <person name="Vollmer S.V."/>
            <person name="Selwyn J.D."/>
            <person name="Despard B.A."/>
            <person name="Roesel C.L."/>
        </authorList>
    </citation>
    <scope>NUCLEOTIDE SEQUENCE</scope>
    <source>
        <strain evidence="11">K2</strain>
    </source>
</reference>
<evidence type="ECO:0000259" key="10">
    <source>
        <dbReference type="PROSITE" id="PS50826"/>
    </source>
</evidence>
<keyword evidence="8" id="KW-0072">Autophagy</keyword>
<dbReference type="PANTHER" id="PTHR12326">
    <property type="entry name" value="PLECKSTRIN HOMOLOGY DOMAIN CONTAINING PROTEIN"/>
    <property type="match status" value="1"/>
</dbReference>
<keyword evidence="7" id="KW-0862">Zinc</keyword>
<evidence type="ECO:0000256" key="5">
    <source>
        <dbReference type="ARBA" id="ARBA00022753"/>
    </source>
</evidence>
<dbReference type="GO" id="GO:0008270">
    <property type="term" value="F:zinc ion binding"/>
    <property type="evidence" value="ECO:0007669"/>
    <property type="project" value="UniProtKB-KW"/>
</dbReference>
<dbReference type="Gene3D" id="1.20.58.900">
    <property type="match status" value="1"/>
</dbReference>
<evidence type="ECO:0000256" key="2">
    <source>
        <dbReference type="ARBA" id="ARBA00022553"/>
    </source>
</evidence>
<dbReference type="InterPro" id="IPR037213">
    <property type="entry name" value="Run_dom_sf"/>
</dbReference>
<comment type="caution">
    <text evidence="11">The sequence shown here is derived from an EMBL/GenBank/DDBJ whole genome shotgun (WGS) entry which is preliminary data.</text>
</comment>
<feature type="domain" description="RUN" evidence="10">
    <location>
        <begin position="1"/>
        <end position="55"/>
    </location>
</feature>
<organism evidence="11 12">
    <name type="scientific">Acropora cervicornis</name>
    <name type="common">Staghorn coral</name>
    <dbReference type="NCBI Taxonomy" id="6130"/>
    <lineage>
        <taxon>Eukaryota</taxon>
        <taxon>Metazoa</taxon>
        <taxon>Cnidaria</taxon>
        <taxon>Anthozoa</taxon>
        <taxon>Hexacorallia</taxon>
        <taxon>Scleractinia</taxon>
        <taxon>Astrocoeniina</taxon>
        <taxon>Acroporidae</taxon>
        <taxon>Acropora</taxon>
    </lineage>
</organism>
<name>A0AAD9PY66_ACRCE</name>
<evidence type="ECO:0000256" key="3">
    <source>
        <dbReference type="ARBA" id="ARBA00022723"/>
    </source>
</evidence>
<reference evidence="11" key="1">
    <citation type="journal article" date="2023" name="G3 (Bethesda)">
        <title>Whole genome assembly and annotation of the endangered Caribbean coral Acropora cervicornis.</title>
        <authorList>
            <person name="Selwyn J.D."/>
            <person name="Vollmer S.V."/>
        </authorList>
    </citation>
    <scope>NUCLEOTIDE SEQUENCE</scope>
    <source>
        <strain evidence="11">K2</strain>
    </source>
</reference>
<keyword evidence="12" id="KW-1185">Reference proteome</keyword>
<evidence type="ECO:0000256" key="9">
    <source>
        <dbReference type="SAM" id="MobiDB-lite"/>
    </source>
</evidence>
<keyword evidence="3" id="KW-0479">Metal-binding</keyword>
<dbReference type="PROSITE" id="PS50826">
    <property type="entry name" value="RUN"/>
    <property type="match status" value="1"/>
</dbReference>
<dbReference type="InterPro" id="IPR051366">
    <property type="entry name" value="DEF8"/>
</dbReference>
<dbReference type="CDD" id="cd16448">
    <property type="entry name" value="RING-H2"/>
    <property type="match status" value="1"/>
</dbReference>
<keyword evidence="6" id="KW-0863">Zinc-finger</keyword>
<dbReference type="AlphaFoldDB" id="A0AAD9PY66"/>
<accession>A0AAD9PY66</accession>
<evidence type="ECO:0000256" key="6">
    <source>
        <dbReference type="ARBA" id="ARBA00022771"/>
    </source>
</evidence>
<dbReference type="SMART" id="SM01175">
    <property type="entry name" value="DUF4206"/>
    <property type="match status" value="1"/>
</dbReference>
<dbReference type="InterPro" id="IPR025258">
    <property type="entry name" value="RH_dom"/>
</dbReference>
<protein>
    <submittedName>
        <fullName evidence="11">Pleckstrin homology domain-containing family M member 3</fullName>
    </submittedName>
</protein>
<sequence length="467" mass="52242">MESYLDALLMDKTQLQECYKPFSFMLDAELPSIMKTFLQGLHGNSSLTAIPVALPSAVSQQDSQSSAAQLQSSDSLEAEVAELGGASIEDSFEMNNVESSQQMTPRGGIDIEDNSSLRHLSSEWENAATEDSSSHLGKQRDTMSPTPLMGSNKLGMAGGWSSSFEQQMRVESSLDETDSAGALHDTEAMSPPASPTKLKYAPSFRTILNDYKVQGPDRFEAPVFEENPMLRPILPLPSIYLQIPEPPESPVVEFLMSTGDFEVLPRSSSGPSVCNNDKRTKELMSLLMEIANEQGLDSQNYQCKGCGRNIEHIIPARVLHNWDLRKHQVSKKCKLFLLQIEEEPLFNIDETNPTLYNVIKELHKVKDLTQVQSGQLAQHLKKIIAHCTKHVYKCKLCCQKGFFCEICNSPKIIYPFEVKSTTQCNKCKAVYHKACIVTRACPKCIRRRKQQSAHTETPAILEFDMPW</sequence>
<dbReference type="GO" id="GO:0005770">
    <property type="term" value="C:late endosome"/>
    <property type="evidence" value="ECO:0007669"/>
    <property type="project" value="UniProtKB-SubCell"/>
</dbReference>
<evidence type="ECO:0000313" key="11">
    <source>
        <dbReference type="EMBL" id="KAK2551250.1"/>
    </source>
</evidence>
<keyword evidence="4" id="KW-0677">Repeat</keyword>
<evidence type="ECO:0000256" key="7">
    <source>
        <dbReference type="ARBA" id="ARBA00022833"/>
    </source>
</evidence>
<gene>
    <name evidence="11" type="ORF">P5673_028021</name>
</gene>
<proteinExistence type="predicted"/>
<dbReference type="EMBL" id="JARQWQ010000100">
    <property type="protein sequence ID" value="KAK2551250.1"/>
    <property type="molecule type" value="Genomic_DNA"/>
</dbReference>
<evidence type="ECO:0000256" key="1">
    <source>
        <dbReference type="ARBA" id="ARBA00004603"/>
    </source>
</evidence>
<dbReference type="Proteomes" id="UP001249851">
    <property type="component" value="Unassembled WGS sequence"/>
</dbReference>
<evidence type="ECO:0000256" key="8">
    <source>
        <dbReference type="ARBA" id="ARBA00023006"/>
    </source>
</evidence>
<comment type="subcellular location">
    <subcellularLocation>
        <location evidence="1">Late endosome</location>
    </subcellularLocation>
</comment>
<evidence type="ECO:0000256" key="4">
    <source>
        <dbReference type="ARBA" id="ARBA00022737"/>
    </source>
</evidence>
<dbReference type="InterPro" id="IPR004012">
    <property type="entry name" value="Run_dom"/>
</dbReference>
<dbReference type="Pfam" id="PF13901">
    <property type="entry name" value="RH_dom"/>
    <property type="match status" value="1"/>
</dbReference>